<feature type="compositionally biased region" description="Basic residues" evidence="1">
    <location>
        <begin position="268"/>
        <end position="280"/>
    </location>
</feature>
<feature type="region of interest" description="Disordered" evidence="1">
    <location>
        <begin position="107"/>
        <end position="304"/>
    </location>
</feature>
<evidence type="ECO:0000313" key="3">
    <source>
        <dbReference type="EMBL" id="KAL0279732.1"/>
    </source>
</evidence>
<feature type="compositionally biased region" description="Basic and acidic residues" evidence="1">
    <location>
        <begin position="171"/>
        <end position="187"/>
    </location>
</feature>
<sequence length="572" mass="65812">MGYSTSKILPQLLVAICVSFIPQFTDGKTSIVIRSLVSPSQIDGQNGVYARTYVHGAPIPKYRIQEAAARSVRDVWKLRARRENSLNNYANRYKTWSPYKEKVRIRDVPVKDPPGKRRRPPIPPGLKLAENDVFYPRRPGRPYKRRVNSLQRPTPPAEVSDDFDSDDYFPEETKRAEAQYEYRDGPRRPLKKRRNPPERKKKPKKPIPRPKPYYDDDDRRPVYEEDVTRHKPKRQPSVSYSSFIQHSSAGPGDVDYDYPDEEDIRLPGSKKKRRIKKKTKKPVEEEDADEYRVPDFPPVGYRQPATYVDDDYEVATRSKVKLKKYKPEPQPVYGEGHISHQSTSSVYSSSNLFRTPDDYGYQGGQNVQTYNPVQYAQPVTLPPPTSAPYPSYAQPNNIHYNRITQPSRDYSGYNGYSDSGYYSNSPVTTYESLIPSSSTNYQKYRTYQDQQGSQQSSVYYSPSVSYHKDVTSSYKTSPAYDSTDTFKNFNSNAINQKKYATYSSKYSEGSGIIPSVQISERPDQDSDFLQRHQNLYNNGISGVPVQGDGYNREIKKDYDIGYGEFQFDENPA</sequence>
<feature type="compositionally biased region" description="Acidic residues" evidence="1">
    <location>
        <begin position="254"/>
        <end position="263"/>
    </location>
</feature>
<proteinExistence type="predicted"/>
<dbReference type="EMBL" id="JARGDH010000001">
    <property type="protein sequence ID" value="KAL0279732.1"/>
    <property type="molecule type" value="Genomic_DNA"/>
</dbReference>
<feature type="chain" id="PRO_5043665819" evidence="2">
    <location>
        <begin position="28"/>
        <end position="572"/>
    </location>
</feature>
<dbReference type="AlphaFoldDB" id="A0AAW2IBI9"/>
<feature type="signal peptide" evidence="2">
    <location>
        <begin position="1"/>
        <end position="27"/>
    </location>
</feature>
<organism evidence="3">
    <name type="scientific">Menopon gallinae</name>
    <name type="common">poultry shaft louse</name>
    <dbReference type="NCBI Taxonomy" id="328185"/>
    <lineage>
        <taxon>Eukaryota</taxon>
        <taxon>Metazoa</taxon>
        <taxon>Ecdysozoa</taxon>
        <taxon>Arthropoda</taxon>
        <taxon>Hexapoda</taxon>
        <taxon>Insecta</taxon>
        <taxon>Pterygota</taxon>
        <taxon>Neoptera</taxon>
        <taxon>Paraneoptera</taxon>
        <taxon>Psocodea</taxon>
        <taxon>Troctomorpha</taxon>
        <taxon>Phthiraptera</taxon>
        <taxon>Amblycera</taxon>
        <taxon>Menoponidae</taxon>
        <taxon>Menopon</taxon>
    </lineage>
</organism>
<reference evidence="3" key="1">
    <citation type="journal article" date="2024" name="Gigascience">
        <title>Chromosome-level genome of the poultry shaft louse Menopon gallinae provides insight into the host-switching and adaptive evolution of parasitic lice.</title>
        <authorList>
            <person name="Xu Y."/>
            <person name="Ma L."/>
            <person name="Liu S."/>
            <person name="Liang Y."/>
            <person name="Liu Q."/>
            <person name="He Z."/>
            <person name="Tian L."/>
            <person name="Duan Y."/>
            <person name="Cai W."/>
            <person name="Li H."/>
            <person name="Song F."/>
        </authorList>
    </citation>
    <scope>NUCLEOTIDE SEQUENCE</scope>
    <source>
        <strain evidence="3">Cailab_2023a</strain>
    </source>
</reference>
<gene>
    <name evidence="3" type="ORF">PYX00_001230</name>
</gene>
<feature type="compositionally biased region" description="Polar residues" evidence="1">
    <location>
        <begin position="236"/>
        <end position="248"/>
    </location>
</feature>
<feature type="compositionally biased region" description="Basic residues" evidence="1">
    <location>
        <begin position="188"/>
        <end position="208"/>
    </location>
</feature>
<name>A0AAW2IBI9_9NEOP</name>
<feature type="compositionally biased region" description="Basic and acidic residues" evidence="1">
    <location>
        <begin position="212"/>
        <end position="229"/>
    </location>
</feature>
<feature type="region of interest" description="Disordered" evidence="1">
    <location>
        <begin position="326"/>
        <end position="366"/>
    </location>
</feature>
<feature type="compositionally biased region" description="Basic residues" evidence="1">
    <location>
        <begin position="138"/>
        <end position="147"/>
    </location>
</feature>
<evidence type="ECO:0000256" key="1">
    <source>
        <dbReference type="SAM" id="MobiDB-lite"/>
    </source>
</evidence>
<feature type="compositionally biased region" description="Low complexity" evidence="1">
    <location>
        <begin position="339"/>
        <end position="350"/>
    </location>
</feature>
<protein>
    <submittedName>
        <fullName evidence="3">Uncharacterized protein</fullName>
    </submittedName>
</protein>
<accession>A0AAW2IBI9</accession>
<keyword evidence="2" id="KW-0732">Signal</keyword>
<comment type="caution">
    <text evidence="3">The sequence shown here is derived from an EMBL/GenBank/DDBJ whole genome shotgun (WGS) entry which is preliminary data.</text>
</comment>
<feature type="compositionally biased region" description="Acidic residues" evidence="1">
    <location>
        <begin position="159"/>
        <end position="170"/>
    </location>
</feature>
<evidence type="ECO:0000256" key="2">
    <source>
        <dbReference type="SAM" id="SignalP"/>
    </source>
</evidence>